<dbReference type="EMBL" id="HBUF01294337">
    <property type="protein sequence ID" value="CAG6689857.1"/>
    <property type="molecule type" value="Transcribed_RNA"/>
</dbReference>
<dbReference type="PANTHER" id="PTHR12940:SF0">
    <property type="entry name" value="SPLICING FACTOR ESS-2 HOMOLOG"/>
    <property type="match status" value="1"/>
</dbReference>
<evidence type="ECO:0000256" key="1">
    <source>
        <dbReference type="ARBA" id="ARBA00004123"/>
    </source>
</evidence>
<keyword evidence="3" id="KW-0539">Nucleus</keyword>
<dbReference type="EMBL" id="HBUF01294338">
    <property type="protein sequence ID" value="CAG6689858.1"/>
    <property type="molecule type" value="Transcribed_RNA"/>
</dbReference>
<reference evidence="5" key="1">
    <citation type="submission" date="2021-05" db="EMBL/GenBank/DDBJ databases">
        <authorList>
            <person name="Alioto T."/>
            <person name="Alioto T."/>
            <person name="Gomez Garrido J."/>
        </authorList>
    </citation>
    <scope>NUCLEOTIDE SEQUENCE</scope>
</reference>
<protein>
    <submittedName>
        <fullName evidence="5">Protein DGCR14 homolog</fullName>
    </submittedName>
</protein>
<evidence type="ECO:0000313" key="5">
    <source>
        <dbReference type="EMBL" id="CAG6722453.1"/>
    </source>
</evidence>
<comment type="similarity">
    <text evidence="2">Belongs to the ESS2 family.</text>
</comment>
<sequence>MEDSPSPQVGEKVLSIRKNSALDIFKEPTKPPSKKKRTKRVLTEETYLSKIADIIERDFFPDLEKLHAQNDFLDAMELNDVQRLRELYAKYSNSTPYVDRCEASPATFETPEHFTSLEEAGAANIQDSVRSQSSCSSRKSSSVGKFQSLDEFLSTHTSEDNQSFEDIIEYAKKQHRIKYPWLYSGENEAPENRCNFLELPSMQEQIDNAGDKNRDRRIQTWTFVNKNFAMYTPEGVALTKDEQIQMARNKMSINHCGTRLHTNPFDEKQNKEAVQGLAKTQAISSLSGKIGVDGKEITLNATPCVNGFTFVKTPSPAPGVDASPLMTWGQIEGTPFKLDGSDTPILPGPVDCGFKMPEPPKREKLALALADKVSERYRDRKNKALQAAKQHLKSPVLSSPLSVDRLNSMSPAARKLASKYSPYISRLGSDRALQASYSPRQSPKISTPTASGNTPSLRSQNTPDVTKLTDNLLNLNKKSR</sequence>
<dbReference type="EMBL" id="HBUF01363822">
    <property type="protein sequence ID" value="CAG6722454.1"/>
    <property type="molecule type" value="Transcribed_RNA"/>
</dbReference>
<dbReference type="EMBL" id="HBUF01363820">
    <property type="protein sequence ID" value="CAG6722452.1"/>
    <property type="molecule type" value="Transcribed_RNA"/>
</dbReference>
<dbReference type="AlphaFoldDB" id="A0A8D8VDJ0"/>
<dbReference type="GO" id="GO:0071013">
    <property type="term" value="C:catalytic step 2 spliceosome"/>
    <property type="evidence" value="ECO:0007669"/>
    <property type="project" value="TreeGrafter"/>
</dbReference>
<dbReference type="Pfam" id="PF09751">
    <property type="entry name" value="Es2"/>
    <property type="match status" value="1"/>
</dbReference>
<proteinExistence type="inferred from homology"/>
<feature type="region of interest" description="Disordered" evidence="4">
    <location>
        <begin position="434"/>
        <end position="480"/>
    </location>
</feature>
<evidence type="ECO:0000256" key="3">
    <source>
        <dbReference type="ARBA" id="ARBA00023242"/>
    </source>
</evidence>
<accession>A0A8D8VDJ0</accession>
<dbReference type="EMBL" id="HBUF01294335">
    <property type="protein sequence ID" value="CAG6689855.1"/>
    <property type="molecule type" value="Transcribed_RNA"/>
</dbReference>
<dbReference type="InterPro" id="IPR019148">
    <property type="entry name" value="Nuclear_protein_DGCR14_ESS-2"/>
</dbReference>
<dbReference type="EMBL" id="HBUF01530604">
    <property type="protein sequence ID" value="CAG6751682.1"/>
    <property type="molecule type" value="Transcribed_RNA"/>
</dbReference>
<dbReference type="PANTHER" id="PTHR12940">
    <property type="entry name" value="ES-2 PROTEIN - RELATED"/>
    <property type="match status" value="1"/>
</dbReference>
<evidence type="ECO:0000256" key="2">
    <source>
        <dbReference type="ARBA" id="ARBA00009072"/>
    </source>
</evidence>
<feature type="compositionally biased region" description="Polar residues" evidence="4">
    <location>
        <begin position="435"/>
        <end position="464"/>
    </location>
</feature>
<name>A0A8D8VDJ0_9HEMI</name>
<evidence type="ECO:0000256" key="4">
    <source>
        <dbReference type="SAM" id="MobiDB-lite"/>
    </source>
</evidence>
<dbReference type="EMBL" id="HBUF01363821">
    <property type="protein sequence ID" value="CAG6722453.1"/>
    <property type="molecule type" value="Transcribed_RNA"/>
</dbReference>
<comment type="subcellular location">
    <subcellularLocation>
        <location evidence="1">Nucleus</location>
    </subcellularLocation>
</comment>
<organism evidence="5">
    <name type="scientific">Cacopsylla melanoneura</name>
    <dbReference type="NCBI Taxonomy" id="428564"/>
    <lineage>
        <taxon>Eukaryota</taxon>
        <taxon>Metazoa</taxon>
        <taxon>Ecdysozoa</taxon>
        <taxon>Arthropoda</taxon>
        <taxon>Hexapoda</taxon>
        <taxon>Insecta</taxon>
        <taxon>Pterygota</taxon>
        <taxon>Neoptera</taxon>
        <taxon>Paraneoptera</taxon>
        <taxon>Hemiptera</taxon>
        <taxon>Sternorrhyncha</taxon>
        <taxon>Psylloidea</taxon>
        <taxon>Psyllidae</taxon>
        <taxon>Psyllinae</taxon>
        <taxon>Cacopsylla</taxon>
    </lineage>
</organism>
<feature type="compositionally biased region" description="Low complexity" evidence="4">
    <location>
        <begin position="466"/>
        <end position="480"/>
    </location>
</feature>